<gene>
    <name evidence="2" type="ORF">Cph01nite_18190</name>
</gene>
<sequence>MSTPPAPPAPTPAPPTPPGPPPVGWWHRNRWALVALPLALALVVVASGDRVRSLWWEQGLHRPTSAAPGATVTFHQDLRDGLGGTFPLDVEVRLDGVGDAADLPDGLELPPGSRAVQVDLTLGADPDVVLVGCRLAVRDTAGTRYDYVANAWGAWQATVPCVPEDATGPWPSLGDVDDALSAPDGGSTPRPATWSVSRVVVVPDGVDVTDVVLWWQMPHHVRLEVER</sequence>
<name>A0ABQ4DM44_9CELL</name>
<dbReference type="Proteomes" id="UP000614741">
    <property type="component" value="Unassembled WGS sequence"/>
</dbReference>
<comment type="caution">
    <text evidence="2">The sequence shown here is derived from an EMBL/GenBank/DDBJ whole genome shotgun (WGS) entry which is preliminary data.</text>
</comment>
<proteinExistence type="predicted"/>
<organism evidence="2 3">
    <name type="scientific">Cellulomonas phragmiteti</name>
    <dbReference type="NCBI Taxonomy" id="478780"/>
    <lineage>
        <taxon>Bacteria</taxon>
        <taxon>Bacillati</taxon>
        <taxon>Actinomycetota</taxon>
        <taxon>Actinomycetes</taxon>
        <taxon>Micrococcales</taxon>
        <taxon>Cellulomonadaceae</taxon>
        <taxon>Cellulomonas</taxon>
    </lineage>
</organism>
<protein>
    <submittedName>
        <fullName evidence="2">Uncharacterized protein</fullName>
    </submittedName>
</protein>
<accession>A0ABQ4DM44</accession>
<dbReference type="RefSeq" id="WP_203673483.1">
    <property type="nucleotide sequence ID" value="NZ_BONP01000009.1"/>
</dbReference>
<evidence type="ECO:0000256" key="1">
    <source>
        <dbReference type="SAM" id="MobiDB-lite"/>
    </source>
</evidence>
<keyword evidence="3" id="KW-1185">Reference proteome</keyword>
<reference evidence="2 3" key="1">
    <citation type="submission" date="2021-01" db="EMBL/GenBank/DDBJ databases">
        <title>Whole genome shotgun sequence of Cellulomonas phragmiteti NBRC 110785.</title>
        <authorList>
            <person name="Komaki H."/>
            <person name="Tamura T."/>
        </authorList>
    </citation>
    <scope>NUCLEOTIDE SEQUENCE [LARGE SCALE GENOMIC DNA]</scope>
    <source>
        <strain evidence="2 3">NBRC 110785</strain>
    </source>
</reference>
<feature type="region of interest" description="Disordered" evidence="1">
    <location>
        <begin position="166"/>
        <end position="190"/>
    </location>
</feature>
<feature type="region of interest" description="Disordered" evidence="1">
    <location>
        <begin position="1"/>
        <end position="21"/>
    </location>
</feature>
<dbReference type="EMBL" id="BONP01000009">
    <property type="protein sequence ID" value="GIG40057.1"/>
    <property type="molecule type" value="Genomic_DNA"/>
</dbReference>
<evidence type="ECO:0000313" key="3">
    <source>
        <dbReference type="Proteomes" id="UP000614741"/>
    </source>
</evidence>
<evidence type="ECO:0000313" key="2">
    <source>
        <dbReference type="EMBL" id="GIG40057.1"/>
    </source>
</evidence>